<keyword evidence="12" id="KW-0472">Membrane</keyword>
<dbReference type="Gene3D" id="3.30.565.10">
    <property type="entry name" value="Histidine kinase-like ATPase, C-terminal domain"/>
    <property type="match status" value="1"/>
</dbReference>
<dbReference type="OrthoDB" id="9792991at2"/>
<keyword evidence="4" id="KW-0597">Phosphoprotein</keyword>
<dbReference type="InterPro" id="IPR036890">
    <property type="entry name" value="HATPase_C_sf"/>
</dbReference>
<evidence type="ECO:0000256" key="5">
    <source>
        <dbReference type="ARBA" id="ARBA00022679"/>
    </source>
</evidence>
<dbReference type="PANTHER" id="PTHR45453:SF1">
    <property type="entry name" value="PHOSPHATE REGULON SENSOR PROTEIN PHOR"/>
    <property type="match status" value="1"/>
</dbReference>
<feature type="domain" description="Histidine kinase" evidence="13">
    <location>
        <begin position="93"/>
        <end position="311"/>
    </location>
</feature>
<dbReference type="SMART" id="SM00388">
    <property type="entry name" value="HisKA"/>
    <property type="match status" value="1"/>
</dbReference>
<evidence type="ECO:0000256" key="1">
    <source>
        <dbReference type="ARBA" id="ARBA00000085"/>
    </source>
</evidence>
<dbReference type="Pfam" id="PF00512">
    <property type="entry name" value="HisKA"/>
    <property type="match status" value="1"/>
</dbReference>
<gene>
    <name evidence="14" type="ORF">SAMN05421736_10674</name>
</gene>
<dbReference type="EMBL" id="FNPI01000006">
    <property type="protein sequence ID" value="SDZ09960.1"/>
    <property type="molecule type" value="Genomic_DNA"/>
</dbReference>
<dbReference type="GO" id="GO:0016036">
    <property type="term" value="P:cellular response to phosphate starvation"/>
    <property type="evidence" value="ECO:0007669"/>
    <property type="project" value="TreeGrafter"/>
</dbReference>
<dbReference type="GO" id="GO:0005886">
    <property type="term" value="C:plasma membrane"/>
    <property type="evidence" value="ECO:0007669"/>
    <property type="project" value="TreeGrafter"/>
</dbReference>
<dbReference type="GO" id="GO:0005524">
    <property type="term" value="F:ATP binding"/>
    <property type="evidence" value="ECO:0007669"/>
    <property type="project" value="UniProtKB-KW"/>
</dbReference>
<dbReference type="Pfam" id="PF02518">
    <property type="entry name" value="HATPase_c"/>
    <property type="match status" value="1"/>
</dbReference>
<evidence type="ECO:0000256" key="2">
    <source>
        <dbReference type="ARBA" id="ARBA00004370"/>
    </source>
</evidence>
<evidence type="ECO:0000313" key="15">
    <source>
        <dbReference type="Proteomes" id="UP000198935"/>
    </source>
</evidence>
<dbReference type="Gene3D" id="1.10.287.130">
    <property type="match status" value="1"/>
</dbReference>
<reference evidence="15" key="1">
    <citation type="submission" date="2016-10" db="EMBL/GenBank/DDBJ databases">
        <authorList>
            <person name="Varghese N."/>
            <person name="Submissions S."/>
        </authorList>
    </citation>
    <scope>NUCLEOTIDE SEQUENCE [LARGE SCALE GENOMIC DNA]</scope>
    <source>
        <strain evidence="15">SP</strain>
    </source>
</reference>
<dbReference type="InterPro" id="IPR005467">
    <property type="entry name" value="His_kinase_dom"/>
</dbReference>
<keyword evidence="8 14" id="KW-0418">Kinase</keyword>
<evidence type="ECO:0000313" key="14">
    <source>
        <dbReference type="EMBL" id="SDZ09960.1"/>
    </source>
</evidence>
<dbReference type="SUPFAM" id="SSF47384">
    <property type="entry name" value="Homodimeric domain of signal transducing histidine kinase"/>
    <property type="match status" value="1"/>
</dbReference>
<dbReference type="PRINTS" id="PR00344">
    <property type="entry name" value="BCTRLSENSOR"/>
</dbReference>
<dbReference type="SMART" id="SM00387">
    <property type="entry name" value="HATPase_c"/>
    <property type="match status" value="1"/>
</dbReference>
<protein>
    <recommendedName>
        <fullName evidence="3">histidine kinase</fullName>
        <ecNumber evidence="3">2.7.13.3</ecNumber>
    </recommendedName>
</protein>
<dbReference type="Proteomes" id="UP000198935">
    <property type="component" value="Unassembled WGS sequence"/>
</dbReference>
<dbReference type="InterPro" id="IPR004358">
    <property type="entry name" value="Sig_transdc_His_kin-like_C"/>
</dbReference>
<evidence type="ECO:0000256" key="3">
    <source>
        <dbReference type="ARBA" id="ARBA00012438"/>
    </source>
</evidence>
<evidence type="ECO:0000256" key="4">
    <source>
        <dbReference type="ARBA" id="ARBA00022553"/>
    </source>
</evidence>
<dbReference type="InterPro" id="IPR050351">
    <property type="entry name" value="BphY/WalK/GraS-like"/>
</dbReference>
<dbReference type="PANTHER" id="PTHR45453">
    <property type="entry name" value="PHOSPHATE REGULON SENSOR PROTEIN PHOR"/>
    <property type="match status" value="1"/>
</dbReference>
<evidence type="ECO:0000256" key="9">
    <source>
        <dbReference type="ARBA" id="ARBA00022840"/>
    </source>
</evidence>
<evidence type="ECO:0000256" key="6">
    <source>
        <dbReference type="ARBA" id="ARBA00022692"/>
    </source>
</evidence>
<keyword evidence="11" id="KW-0902">Two-component regulatory system</keyword>
<evidence type="ECO:0000256" key="12">
    <source>
        <dbReference type="ARBA" id="ARBA00023136"/>
    </source>
</evidence>
<keyword evidence="6" id="KW-0812">Transmembrane</keyword>
<dbReference type="EC" id="2.7.13.3" evidence="3"/>
<evidence type="ECO:0000256" key="10">
    <source>
        <dbReference type="ARBA" id="ARBA00022989"/>
    </source>
</evidence>
<accession>A0A1H3Q9M3</accession>
<proteinExistence type="predicted"/>
<dbReference type="GO" id="GO:0004721">
    <property type="term" value="F:phosphoprotein phosphatase activity"/>
    <property type="evidence" value="ECO:0007669"/>
    <property type="project" value="TreeGrafter"/>
</dbReference>
<organism evidence="14 15">
    <name type="scientific">Evansella caseinilytica</name>
    <dbReference type="NCBI Taxonomy" id="1503961"/>
    <lineage>
        <taxon>Bacteria</taxon>
        <taxon>Bacillati</taxon>
        <taxon>Bacillota</taxon>
        <taxon>Bacilli</taxon>
        <taxon>Bacillales</taxon>
        <taxon>Bacillaceae</taxon>
        <taxon>Evansella</taxon>
    </lineage>
</organism>
<dbReference type="GO" id="GO:0000155">
    <property type="term" value="F:phosphorelay sensor kinase activity"/>
    <property type="evidence" value="ECO:0007669"/>
    <property type="project" value="InterPro"/>
</dbReference>
<comment type="subcellular location">
    <subcellularLocation>
        <location evidence="2">Membrane</location>
    </subcellularLocation>
</comment>
<keyword evidence="10" id="KW-1133">Transmembrane helix</keyword>
<dbReference type="SUPFAM" id="SSF55874">
    <property type="entry name" value="ATPase domain of HSP90 chaperone/DNA topoisomerase II/histidine kinase"/>
    <property type="match status" value="1"/>
</dbReference>
<dbReference type="InterPro" id="IPR036097">
    <property type="entry name" value="HisK_dim/P_sf"/>
</dbReference>
<sequence>MTLFLLLSAVILLLLLNGLQFRRNREKDRQLQYITKKINSIITQGTSEKLLVVTGDKQLQALLAAINQLLSEKQSTAVNFQQTELAMKKMLVNISHDLKTPLTVVLGYLEAILTEQQPHPQVTDARLNKVQQKVKELLELMNKFFDLARLESEDKLPVLAKVNISEICKKNILFFYDVIQTEGLEAVIEIPDLPVYTYSEEESLDRILNNLLSNAIRYGKEGKVVGLKLHHDEHNVYIEVWDKGKGIHEKHADKVFERMYTLEDSRNKLYVGSGLGLTITKRLVEKLNGTIELVSKPYEKTTFRLKFKKLAY</sequence>
<evidence type="ECO:0000256" key="11">
    <source>
        <dbReference type="ARBA" id="ARBA00023012"/>
    </source>
</evidence>
<comment type="catalytic activity">
    <reaction evidence="1">
        <text>ATP + protein L-histidine = ADP + protein N-phospho-L-histidine.</text>
        <dbReference type="EC" id="2.7.13.3"/>
    </reaction>
</comment>
<dbReference type="InterPro" id="IPR003661">
    <property type="entry name" value="HisK_dim/P_dom"/>
</dbReference>
<dbReference type="CDD" id="cd00082">
    <property type="entry name" value="HisKA"/>
    <property type="match status" value="1"/>
</dbReference>
<dbReference type="InterPro" id="IPR003594">
    <property type="entry name" value="HATPase_dom"/>
</dbReference>
<dbReference type="STRING" id="1503961.SAMN05421736_10674"/>
<keyword evidence="15" id="KW-1185">Reference proteome</keyword>
<keyword evidence="9" id="KW-0067">ATP-binding</keyword>
<evidence type="ECO:0000259" key="13">
    <source>
        <dbReference type="PROSITE" id="PS50109"/>
    </source>
</evidence>
<dbReference type="FunFam" id="3.30.565.10:FF:000013">
    <property type="entry name" value="Two-component sensor histidine kinase"/>
    <property type="match status" value="1"/>
</dbReference>
<evidence type="ECO:0000256" key="7">
    <source>
        <dbReference type="ARBA" id="ARBA00022741"/>
    </source>
</evidence>
<dbReference type="PROSITE" id="PS50109">
    <property type="entry name" value="HIS_KIN"/>
    <property type="match status" value="1"/>
</dbReference>
<evidence type="ECO:0000256" key="8">
    <source>
        <dbReference type="ARBA" id="ARBA00022777"/>
    </source>
</evidence>
<dbReference type="AlphaFoldDB" id="A0A1H3Q9M3"/>
<name>A0A1H3Q9M3_9BACI</name>
<keyword evidence="5" id="KW-0808">Transferase</keyword>
<keyword evidence="7" id="KW-0547">Nucleotide-binding</keyword>